<evidence type="ECO:0000259" key="8">
    <source>
        <dbReference type="Pfam" id="PF12231"/>
    </source>
</evidence>
<sequence length="1787" mass="196864">MVEVVGPLSARPPTPPRTGSRILSERDRTEDSPIVVQTPVDSPFAADSSAGAPSTRQSKRVNFSPWTKYIKPPSFTNSALRLKSELKELPPSNECKPTKSILKTTNAHPPIDPTDAAPCTPESFAMLLESITQQLAGESISSRLDAYMQFFGALRAYEGLPSEQEIGQKLGLITQFIQRDLSTDLGDGVPLGTNLVIQALKLAAALSWNIEIAAQLSEEFKIFLVEHAINALESAKAPKSVLTHYMSVLSTQNFHSKIMTNARIIRLLTVLEDITSRVNGNAIVFQRLSIYQRLLTQSKSIFVSQSGLWVEHLLSGLLHHVKDTRIKAISLGFQASMICGPNPNLSKSIRDLFDRPLDNGRKLVSEICERMSRMMANVESGVHVPQVWSIIVLLLRSKRLSIDQWEHFKEWVLVLQRCFNCSESSIKAQAILGWNRFVYVVSPSDTTSRSMLRMLSKPIMSQFERKKQERHGSQPGQLALGSYHNLLYYAFRPSATFQHLDLVWEEYVAGPSNVFASFPHLSDRFCHALSHLLWSPQAKIWTENKVNESMKLEPEELPSIDCRWVRSRITIILNVFEAIFRTSLWADDLDKSNIAAAWVSLSQALSYASSKEITPSPESMQAVASVLGLLQRLWNAGPSSLNALGDDSTDVFFDRFRFLSTTMIFSLGGIPFTEKLLLKTANETFQAANTPTHHPLRANTNLDSPILHLLRFISDVTGVPVPTPSYLRLVDGTLEAACKGRTSRGSRLELLQQCARLYPNDADFDFGVQNFAQIVWNSTAQLAAESLRSFPLESARERDGSVIRDYENVVKILSTGLKFSTVFPAWNQLLDALVRVMRTEKGDRAIASMTLEPLAECMMTIDARNTYLPLSSLFTQSLSIPYCHQSDSGAKEGEAITSGSKEDVSFPHRLVQLVDRTLQESYSTFDPSKTSGVADFIESLTSFLGSGILAFRRKLLENFQGSLALWLRDEARKLNIESGVESRILTACRALSSAVINILQSSSPHDASCLHRFEFIIGAGLESSHTSIARRFLEFWNSTFGSQETRKYPEVISRALAKLHQLRSVHRAGNTQGGVRTNSVSPEGPRETVVMSIKSRISYILDDTFEHSRSPSFHSSPVTNEREVTALPLSRNPDVIRRQPAPPFKDRHVGSTVEIESDPFTTVSKDSSKPNDVFSIIDSIRSSSPPVQTPRELGFMTPPHARQLSNPDMSTHSPRTPTSPAVAAENEDGFFGSSPTPGTRGRTQVVGSTIPSSLATEVMDSRMDIDPPSSPPGIRSLSPNSRNKSAPSDLPQTPADAEKENIRAVPTQEKTTVNNVTSGYTGLGKGKHGERGRSEKPLKRRLRSSTGKQQSADEPAILEPAPPIARQETEPVPEPLGNANAGFSESVHVPEPAPKIDQGIMEGNVNQEETLTNMNCIADSFSDDMETQVASQLEQDLESAGNMNEEPKSEAPSEPPKQRTTRKRKRDAKEADAAETPSTRERRRSSRLSSTKTPSAVEDQESMSTRATRSMTTASSQNLKSSPAESVAKRRKRQSKGERDISAAVISEALEPAKEQGTSQEHIASSHDEVDVSGTTEISPQKRRSSRLGGHATPAIAEESPSRRQSPRTARSRKQAKNKELLSESSSLRKVEASAIDSVTETAAVEFSGQNLTQIRELTQETSVHGSYLPEMITPDASVQPSTGGPGDTEMVEADSPAEADPIDDHAQVHAAQTNAVNHHAPEDKLMISHSVQTGTLVGQEGVISSLRRVLDDVKSTTLNLSALKEIDDLLFDIRVEMHEALRRHAG</sequence>
<evidence type="ECO:0000256" key="2">
    <source>
        <dbReference type="ARBA" id="ARBA00004574"/>
    </source>
</evidence>
<evidence type="ECO:0000313" key="9">
    <source>
        <dbReference type="EMBL" id="KAF4230849.1"/>
    </source>
</evidence>
<comment type="caution">
    <text evidence="9">The sequence shown here is derived from an EMBL/GenBank/DDBJ whole genome shotgun (WGS) entry which is preliminary data.</text>
</comment>
<reference evidence="9" key="1">
    <citation type="journal article" date="2020" name="bioRxiv">
        <title>Genomic and phenotypic heterogeneity of clinical isolates of the human pathogens Aspergillus fumigatus, Aspergillus lentulus and Aspergillus fumigatiaffinis.</title>
        <authorList>
            <person name="dos Santos R.A.C."/>
            <person name="Steenwyk J.L."/>
            <person name="Rivero-Menendez O."/>
            <person name="Mead M.E."/>
            <person name="Silva L.P."/>
            <person name="Bastos R.W."/>
            <person name="Alastruey-Izquierdo A."/>
            <person name="Goldman G.H."/>
            <person name="Rokas A."/>
        </authorList>
    </citation>
    <scope>NUCLEOTIDE SEQUENCE</scope>
    <source>
        <strain evidence="9">CNM-CM6805</strain>
    </source>
</reference>
<feature type="compositionally biased region" description="Polar residues" evidence="7">
    <location>
        <begin position="1277"/>
        <end position="1286"/>
    </location>
</feature>
<feature type="compositionally biased region" description="Polar residues" evidence="7">
    <location>
        <begin position="1308"/>
        <end position="1320"/>
    </location>
</feature>
<evidence type="ECO:0000256" key="5">
    <source>
        <dbReference type="ARBA" id="ARBA00023242"/>
    </source>
</evidence>
<dbReference type="OrthoDB" id="5399929at2759"/>
<evidence type="ECO:0000256" key="1">
    <source>
        <dbReference type="ARBA" id="ARBA00004123"/>
    </source>
</evidence>
<keyword evidence="5" id="KW-0539">Nucleus</keyword>
<keyword evidence="6" id="KW-0131">Cell cycle</keyword>
<gene>
    <name evidence="9" type="ORF">CNMCM6805_000540</name>
</gene>
<proteinExistence type="predicted"/>
<feature type="region of interest" description="Disordered" evidence="7">
    <location>
        <begin position="1422"/>
        <end position="1627"/>
    </location>
</feature>
<accession>A0A8H4GYD3</accession>
<feature type="compositionally biased region" description="Basic and acidic residues" evidence="7">
    <location>
        <begin position="1617"/>
        <end position="1627"/>
    </location>
</feature>
<comment type="subcellular location">
    <subcellularLocation>
        <location evidence="2">Chromosome</location>
        <location evidence="2">Telomere</location>
    </subcellularLocation>
    <subcellularLocation>
        <location evidence="1">Nucleus</location>
    </subcellularLocation>
</comment>
<dbReference type="GO" id="GO:0005634">
    <property type="term" value="C:nucleus"/>
    <property type="evidence" value="ECO:0007669"/>
    <property type="project" value="UniProtKB-SubCell"/>
</dbReference>
<feature type="compositionally biased region" description="Low complexity" evidence="7">
    <location>
        <begin position="1502"/>
        <end position="1516"/>
    </location>
</feature>
<keyword evidence="10" id="KW-1185">Reference proteome</keyword>
<evidence type="ECO:0000256" key="4">
    <source>
        <dbReference type="ARBA" id="ARBA00022895"/>
    </source>
</evidence>
<protein>
    <recommendedName>
        <fullName evidence="8">Telomere-associated protein Rif1 N-terminal domain-containing protein</fullName>
    </recommendedName>
</protein>
<dbReference type="Pfam" id="PF12231">
    <property type="entry name" value="Rif1_N"/>
    <property type="match status" value="1"/>
</dbReference>
<dbReference type="PANTHER" id="PTHR22928">
    <property type="entry name" value="TELOMERE-ASSOCIATED PROTEIN RIF1"/>
    <property type="match status" value="1"/>
</dbReference>
<keyword evidence="3" id="KW-0158">Chromosome</keyword>
<feature type="region of interest" description="Disordered" evidence="7">
    <location>
        <begin position="90"/>
        <end position="111"/>
    </location>
</feature>
<dbReference type="PANTHER" id="PTHR22928:SF3">
    <property type="entry name" value="TELOMERE-ASSOCIATED PROTEIN RIF1"/>
    <property type="match status" value="1"/>
</dbReference>
<feature type="region of interest" description="Disordered" evidence="7">
    <location>
        <begin position="1177"/>
        <end position="1247"/>
    </location>
</feature>
<dbReference type="Proteomes" id="UP000653565">
    <property type="component" value="Unassembled WGS sequence"/>
</dbReference>
<feature type="compositionally biased region" description="Basic and acidic residues" evidence="7">
    <location>
        <begin position="1327"/>
        <end position="1337"/>
    </location>
</feature>
<organism evidence="9 10">
    <name type="scientific">Aspergillus fumigatiaffinis</name>
    <dbReference type="NCBI Taxonomy" id="340414"/>
    <lineage>
        <taxon>Eukaryota</taxon>
        <taxon>Fungi</taxon>
        <taxon>Dikarya</taxon>
        <taxon>Ascomycota</taxon>
        <taxon>Pezizomycotina</taxon>
        <taxon>Eurotiomycetes</taxon>
        <taxon>Eurotiomycetidae</taxon>
        <taxon>Eurotiales</taxon>
        <taxon>Aspergillaceae</taxon>
        <taxon>Aspergillus</taxon>
        <taxon>Aspergillus subgen. Fumigati</taxon>
    </lineage>
</organism>
<evidence type="ECO:0000256" key="3">
    <source>
        <dbReference type="ARBA" id="ARBA00022454"/>
    </source>
</evidence>
<evidence type="ECO:0000256" key="7">
    <source>
        <dbReference type="SAM" id="MobiDB-lite"/>
    </source>
</evidence>
<feature type="region of interest" description="Disordered" evidence="7">
    <location>
        <begin position="1262"/>
        <end position="1399"/>
    </location>
</feature>
<reference evidence="9" key="2">
    <citation type="submission" date="2020-04" db="EMBL/GenBank/DDBJ databases">
        <authorList>
            <person name="Santos R.A.C."/>
            <person name="Steenwyk J.L."/>
            <person name="Rivero-Menendez O."/>
            <person name="Mead M.E."/>
            <person name="Silva L.P."/>
            <person name="Bastos R.W."/>
            <person name="Alastruey-Izquierdo A."/>
            <person name="Goldman G.H."/>
            <person name="Rokas A."/>
        </authorList>
    </citation>
    <scope>NUCLEOTIDE SEQUENCE</scope>
    <source>
        <strain evidence="9">CNM-CM6805</strain>
    </source>
</reference>
<dbReference type="GO" id="GO:0000723">
    <property type="term" value="P:telomere maintenance"/>
    <property type="evidence" value="ECO:0007669"/>
    <property type="project" value="TreeGrafter"/>
</dbReference>
<keyword evidence="4" id="KW-0779">Telomere</keyword>
<feature type="compositionally biased region" description="Polar residues" evidence="7">
    <location>
        <begin position="1203"/>
        <end position="1219"/>
    </location>
</feature>
<dbReference type="EMBL" id="JAAAPX010000111">
    <property type="protein sequence ID" value="KAF4230849.1"/>
    <property type="molecule type" value="Genomic_DNA"/>
</dbReference>
<name>A0A8H4GYD3_9EURO</name>
<dbReference type="GO" id="GO:0140445">
    <property type="term" value="C:chromosome, telomeric repeat region"/>
    <property type="evidence" value="ECO:0007669"/>
    <property type="project" value="TreeGrafter"/>
</dbReference>
<feature type="domain" description="Telomere-associated protein Rif1 N-terminal" evidence="8">
    <location>
        <begin position="135"/>
        <end position="508"/>
    </location>
</feature>
<dbReference type="InterPro" id="IPR022031">
    <property type="entry name" value="Rif1_N"/>
</dbReference>
<evidence type="ECO:0000256" key="6">
    <source>
        <dbReference type="ARBA" id="ARBA00023306"/>
    </source>
</evidence>
<feature type="region of interest" description="Disordered" evidence="7">
    <location>
        <begin position="1"/>
        <end position="59"/>
    </location>
</feature>
<evidence type="ECO:0000313" key="10">
    <source>
        <dbReference type="Proteomes" id="UP000653565"/>
    </source>
</evidence>
<feature type="compositionally biased region" description="Polar residues" evidence="7">
    <location>
        <begin position="1233"/>
        <end position="1247"/>
    </location>
</feature>